<keyword evidence="5" id="KW-1185">Reference proteome</keyword>
<dbReference type="PANTHER" id="PTHR48125:SF10">
    <property type="entry name" value="OS12G0136300 PROTEIN"/>
    <property type="match status" value="1"/>
</dbReference>
<feature type="compositionally biased region" description="Low complexity" evidence="1">
    <location>
        <begin position="286"/>
        <end position="297"/>
    </location>
</feature>
<dbReference type="OrthoDB" id="347283at2759"/>
<feature type="region of interest" description="Disordered" evidence="1">
    <location>
        <begin position="144"/>
        <end position="176"/>
    </location>
</feature>
<feature type="compositionally biased region" description="Low complexity" evidence="1">
    <location>
        <begin position="145"/>
        <end position="165"/>
    </location>
</feature>
<dbReference type="VEuPathDB" id="ToxoDB:ETH_00001655"/>
<feature type="compositionally biased region" description="Low complexity" evidence="1">
    <location>
        <begin position="41"/>
        <end position="59"/>
    </location>
</feature>
<evidence type="ECO:0000313" key="4">
    <source>
        <dbReference type="EMBL" id="CDJ42240.1"/>
    </source>
</evidence>
<dbReference type="GeneID" id="25249546"/>
<keyword evidence="2" id="KW-0812">Transmembrane</keyword>
<reference evidence="4" key="1">
    <citation type="submission" date="2013-10" db="EMBL/GenBank/DDBJ databases">
        <title>Genomic analysis of the causative agents of coccidiosis in chickens.</title>
        <authorList>
            <person name="Reid A.J."/>
            <person name="Blake D."/>
            <person name="Billington K."/>
            <person name="Browne H."/>
            <person name="Dunn M."/>
            <person name="Hung S."/>
            <person name="Kawahara F."/>
            <person name="Miranda-Saavedra D."/>
            <person name="Mourier T."/>
            <person name="Nagra H."/>
            <person name="Otto T.D."/>
            <person name="Rawlings N."/>
            <person name="Sanchez A."/>
            <person name="Sanders M."/>
            <person name="Subramaniam C."/>
            <person name="Tay Y."/>
            <person name="Dear P."/>
            <person name="Doerig C."/>
            <person name="Gruber A."/>
            <person name="Parkinson J."/>
            <person name="Shirley M."/>
            <person name="Wan K.L."/>
            <person name="Berriman M."/>
            <person name="Tomley F."/>
            <person name="Pain A."/>
        </authorList>
    </citation>
    <scope>NUCLEOTIDE SEQUENCE [LARGE SCALE GENOMIC DNA]</scope>
    <source>
        <strain evidence="4">Houghton</strain>
    </source>
</reference>
<feature type="transmembrane region" description="Helical" evidence="2">
    <location>
        <begin position="497"/>
        <end position="515"/>
    </location>
</feature>
<accession>U6L395</accession>
<keyword evidence="2" id="KW-0472">Membrane</keyword>
<dbReference type="VEuPathDB" id="ToxoDB:ETH2_1404300"/>
<organism evidence="4 5">
    <name type="scientific">Eimeria tenella</name>
    <name type="common">Coccidian parasite</name>
    <dbReference type="NCBI Taxonomy" id="5802"/>
    <lineage>
        <taxon>Eukaryota</taxon>
        <taxon>Sar</taxon>
        <taxon>Alveolata</taxon>
        <taxon>Apicomplexa</taxon>
        <taxon>Conoidasida</taxon>
        <taxon>Coccidia</taxon>
        <taxon>Eucoccidiorida</taxon>
        <taxon>Eimeriorina</taxon>
        <taxon>Eimeriidae</taxon>
        <taxon>Eimeria</taxon>
    </lineage>
</organism>
<proteinExistence type="predicted"/>
<dbReference type="InterPro" id="IPR049856">
    <property type="entry name" value="PfVFT1-like"/>
</dbReference>
<feature type="region of interest" description="Disordered" evidence="1">
    <location>
        <begin position="41"/>
        <end position="64"/>
    </location>
</feature>
<name>U6L395_EIMTE</name>
<reference evidence="4" key="2">
    <citation type="submission" date="2013-10" db="EMBL/GenBank/DDBJ databases">
        <authorList>
            <person name="Aslett M."/>
        </authorList>
    </citation>
    <scope>NUCLEOTIDE SEQUENCE [LARGE SCALE GENOMIC DNA]</scope>
    <source>
        <strain evidence="4">Houghton</strain>
    </source>
</reference>
<dbReference type="RefSeq" id="XP_013232990.1">
    <property type="nucleotide sequence ID" value="XM_013377536.1"/>
</dbReference>
<dbReference type="PANTHER" id="PTHR48125">
    <property type="entry name" value="LP07818P1"/>
    <property type="match status" value="1"/>
</dbReference>
<feature type="signal peptide" evidence="3">
    <location>
        <begin position="1"/>
        <end position="31"/>
    </location>
</feature>
<dbReference type="EMBL" id="HG675705">
    <property type="protein sequence ID" value="CDJ42240.1"/>
    <property type="molecule type" value="Genomic_DNA"/>
</dbReference>
<evidence type="ECO:0000256" key="1">
    <source>
        <dbReference type="SAM" id="MobiDB-lite"/>
    </source>
</evidence>
<sequence length="516" mass="54170">MGATGGSRRPSRLLLLFFALLFAFSVPAAAAAATKPAAAAEPSEAAAEQQEANEAAAAAADEEPACTTGLRDALNAAIAEMHTEHYMANELLSRYKRVPYVPVLACPLLQTPEGLWPSLGSLHPSDLLLQVLHRGVLRVATYGVPPQQQQQQQQQQQPQQQQPQQHPDGPHRAYRGFDWGEEADYSKDPPKGFFPDYLRRLVSVLGAHYGRGVSVHYMYYTSGAACLRSVLIGETDMTDIYFLQSMPDDDSLLHFSLSGGAPKQLPAPEAASEGTGGPPGGPPDAPQASPQDPQGAPQGPGGASGGPPSPGGAPGGPLSQGGAPGPVGGPKRGLMGAYFYRTCPVVGASNVFVTRSSLNFKSLKEVAAYIRRHPGSNTVAFLTAANYRTVAFLLPANTPFVVMPKAAALSAVRRGELLGLLLTGSLKPEEGLGLHALKTKVFSSVGPWLRRTDTPRCLAHRFRTDLAALRPRPAAAAAAAQQQQQQPLKAAARGPHAHAAAAVAAAAALVVALLLY</sequence>
<dbReference type="Proteomes" id="UP000030747">
    <property type="component" value="Unassembled WGS sequence"/>
</dbReference>
<keyword evidence="2" id="KW-1133">Transmembrane helix</keyword>
<feature type="chain" id="PRO_5004674012" evidence="3">
    <location>
        <begin position="32"/>
        <end position="516"/>
    </location>
</feature>
<dbReference type="OMA" id="ILVCPAP"/>
<evidence type="ECO:0000256" key="3">
    <source>
        <dbReference type="SAM" id="SignalP"/>
    </source>
</evidence>
<evidence type="ECO:0000313" key="5">
    <source>
        <dbReference type="Proteomes" id="UP000030747"/>
    </source>
</evidence>
<evidence type="ECO:0000256" key="2">
    <source>
        <dbReference type="SAM" id="Phobius"/>
    </source>
</evidence>
<keyword evidence="3" id="KW-0732">Signal</keyword>
<dbReference type="AlphaFoldDB" id="U6L395"/>
<protein>
    <submittedName>
        <fullName evidence="4">Uncharacterized protein</fullName>
    </submittedName>
</protein>
<feature type="region of interest" description="Disordered" evidence="1">
    <location>
        <begin position="254"/>
        <end position="327"/>
    </location>
</feature>
<feature type="compositionally biased region" description="Gly residues" evidence="1">
    <location>
        <begin position="312"/>
        <end position="327"/>
    </location>
</feature>
<dbReference type="CDD" id="cd22854">
    <property type="entry name" value="PfVFT1-like"/>
    <property type="match status" value="1"/>
</dbReference>
<gene>
    <name evidence="4" type="ORF">ETH_00001655</name>
</gene>